<feature type="region of interest" description="Disordered" evidence="3">
    <location>
        <begin position="385"/>
        <end position="463"/>
    </location>
</feature>
<evidence type="ECO:0000256" key="1">
    <source>
        <dbReference type="ARBA" id="ARBA00022443"/>
    </source>
</evidence>
<proteinExistence type="predicted"/>
<reference evidence="5 6" key="1">
    <citation type="journal article" date="2022" name="bioRxiv">
        <title>Genomics of Preaxostyla Flagellates Illuminates Evolutionary Transitions and the Path Towards Mitochondrial Loss.</title>
        <authorList>
            <person name="Novak L.V.F."/>
            <person name="Treitli S.C."/>
            <person name="Pyrih J."/>
            <person name="Halakuc P."/>
            <person name="Pipaliya S.V."/>
            <person name="Vacek V."/>
            <person name="Brzon O."/>
            <person name="Soukal P."/>
            <person name="Eme L."/>
            <person name="Dacks J.B."/>
            <person name="Karnkowska A."/>
            <person name="Elias M."/>
            <person name="Hampl V."/>
        </authorList>
    </citation>
    <scope>NUCLEOTIDE SEQUENCE [LARGE SCALE GENOMIC DNA]</scope>
    <source>
        <strain evidence="5">NAU3</strain>
        <tissue evidence="5">Gut</tissue>
    </source>
</reference>
<dbReference type="SUPFAM" id="SSF54928">
    <property type="entry name" value="RNA-binding domain, RBD"/>
    <property type="match status" value="2"/>
</dbReference>
<sequence length="463" mass="51991">MNKATVIYEFKSDGFTGAISAAEGAVVQLLEPETESGWIRVRNLNTNQEGFVSASYLSNSKFIADPPPKESLPPIQTIPQTTTQAPPSKNHIRYSNRQPRNQPSTPSKPLSPVTIMMTNVPRVCPETEITLPFANLPITRYIHTQDKFNPESIVVYVTFANHESQVEALNRTKNLALRNVQIKAKPAFLKETGPQPNTNQESHPAEKPFSDLTIIMTNVSKHITERQIREAFPNLHITLFRHVVDRYNENNQVVYLTFETPVQQKEALRIGETLQLGGIKQIVKPSYIQTPPTQIQRTQPQPQFPPPTIATSSHTAPPQNYGLPPQGYLPGPNIPSYPPPPTQQYVGPPRHLLPQQFYQPGQAPVRPMIYPTQNAQLPAIPQYPNQMGAPQYPPQQPPMYSQPHPYQPQQYPPQQFIPPYQTQAYPSSLSQQQNHYQGPSAVPPPHGSVLQYTSQAMQPQGRM</sequence>
<dbReference type="Gene3D" id="2.30.30.40">
    <property type="entry name" value="SH3 Domains"/>
    <property type="match status" value="1"/>
</dbReference>
<feature type="region of interest" description="Disordered" evidence="3">
    <location>
        <begin position="66"/>
        <end position="113"/>
    </location>
</feature>
<dbReference type="Gene3D" id="3.30.70.330">
    <property type="match status" value="2"/>
</dbReference>
<dbReference type="Proteomes" id="UP001281761">
    <property type="component" value="Unassembled WGS sequence"/>
</dbReference>
<protein>
    <recommendedName>
        <fullName evidence="4">SH3 domain-containing protein</fullName>
    </recommendedName>
</protein>
<dbReference type="InterPro" id="IPR035979">
    <property type="entry name" value="RBD_domain_sf"/>
</dbReference>
<feature type="compositionally biased region" description="Polar residues" evidence="3">
    <location>
        <begin position="93"/>
        <end position="108"/>
    </location>
</feature>
<evidence type="ECO:0000313" key="6">
    <source>
        <dbReference type="Proteomes" id="UP001281761"/>
    </source>
</evidence>
<gene>
    <name evidence="5" type="ORF">BLNAU_398</name>
</gene>
<feature type="compositionally biased region" description="Low complexity" evidence="3">
    <location>
        <begin position="321"/>
        <end position="331"/>
    </location>
</feature>
<feature type="compositionally biased region" description="Low complexity" evidence="3">
    <location>
        <begin position="398"/>
        <end position="423"/>
    </location>
</feature>
<dbReference type="Pfam" id="PF00018">
    <property type="entry name" value="SH3_1"/>
    <property type="match status" value="1"/>
</dbReference>
<dbReference type="InterPro" id="IPR001452">
    <property type="entry name" value="SH3_domain"/>
</dbReference>
<accession>A0ABQ9YL65</accession>
<evidence type="ECO:0000313" key="5">
    <source>
        <dbReference type="EMBL" id="KAK2964482.1"/>
    </source>
</evidence>
<dbReference type="SMART" id="SM00326">
    <property type="entry name" value="SH3"/>
    <property type="match status" value="1"/>
</dbReference>
<feature type="compositionally biased region" description="Polar residues" evidence="3">
    <location>
        <begin position="450"/>
        <end position="463"/>
    </location>
</feature>
<feature type="compositionally biased region" description="Low complexity" evidence="3">
    <location>
        <begin position="73"/>
        <end position="87"/>
    </location>
</feature>
<comment type="caution">
    <text evidence="5">The sequence shown here is derived from an EMBL/GenBank/DDBJ whole genome shotgun (WGS) entry which is preliminary data.</text>
</comment>
<organism evidence="5 6">
    <name type="scientific">Blattamonas nauphoetae</name>
    <dbReference type="NCBI Taxonomy" id="2049346"/>
    <lineage>
        <taxon>Eukaryota</taxon>
        <taxon>Metamonada</taxon>
        <taxon>Preaxostyla</taxon>
        <taxon>Oxymonadida</taxon>
        <taxon>Blattamonas</taxon>
    </lineage>
</organism>
<feature type="compositionally biased region" description="Low complexity" evidence="3">
    <location>
        <begin position="290"/>
        <end position="301"/>
    </location>
</feature>
<evidence type="ECO:0000256" key="3">
    <source>
        <dbReference type="SAM" id="MobiDB-lite"/>
    </source>
</evidence>
<feature type="compositionally biased region" description="Polar residues" evidence="3">
    <location>
        <begin position="424"/>
        <end position="437"/>
    </location>
</feature>
<evidence type="ECO:0000259" key="4">
    <source>
        <dbReference type="PROSITE" id="PS50002"/>
    </source>
</evidence>
<dbReference type="InterPro" id="IPR012677">
    <property type="entry name" value="Nucleotide-bd_a/b_plait_sf"/>
</dbReference>
<keyword evidence="1 2" id="KW-0728">SH3 domain</keyword>
<name>A0ABQ9YL65_9EUKA</name>
<dbReference type="InterPro" id="IPR036028">
    <property type="entry name" value="SH3-like_dom_sf"/>
</dbReference>
<feature type="compositionally biased region" description="Pro residues" evidence="3">
    <location>
        <begin position="332"/>
        <end position="342"/>
    </location>
</feature>
<dbReference type="SUPFAM" id="SSF50044">
    <property type="entry name" value="SH3-domain"/>
    <property type="match status" value="1"/>
</dbReference>
<evidence type="ECO:0000256" key="2">
    <source>
        <dbReference type="PROSITE-ProRule" id="PRU00192"/>
    </source>
</evidence>
<feature type="region of interest" description="Disordered" evidence="3">
    <location>
        <begin position="290"/>
        <end position="345"/>
    </location>
</feature>
<dbReference type="PROSITE" id="PS50002">
    <property type="entry name" value="SH3"/>
    <property type="match status" value="1"/>
</dbReference>
<feature type="domain" description="SH3" evidence="4">
    <location>
        <begin position="1"/>
        <end position="62"/>
    </location>
</feature>
<dbReference type="CDD" id="cd00590">
    <property type="entry name" value="RRM_SF"/>
    <property type="match status" value="1"/>
</dbReference>
<keyword evidence="6" id="KW-1185">Reference proteome</keyword>
<dbReference type="EMBL" id="JARBJD010000002">
    <property type="protein sequence ID" value="KAK2964482.1"/>
    <property type="molecule type" value="Genomic_DNA"/>
</dbReference>